<dbReference type="Proteomes" id="UP000283832">
    <property type="component" value="Unassembled WGS sequence"/>
</dbReference>
<dbReference type="RefSeq" id="WP_119579300.1">
    <property type="nucleotide sequence ID" value="NZ_QXEC01000029.1"/>
</dbReference>
<dbReference type="InterPro" id="IPR045970">
    <property type="entry name" value="DUF5926"/>
</dbReference>
<evidence type="ECO:0000259" key="1">
    <source>
        <dbReference type="Pfam" id="PF19348"/>
    </source>
</evidence>
<accession>A0A418MPA3</accession>
<dbReference type="AlphaFoldDB" id="A0A418MPA3"/>
<comment type="caution">
    <text evidence="2">The sequence shown here is derived from an EMBL/GenBank/DDBJ whole genome shotgun (WGS) entry which is preliminary data.</text>
</comment>
<dbReference type="OrthoDB" id="5512013at2"/>
<proteinExistence type="predicted"/>
<feature type="domain" description="DUF5926" evidence="1">
    <location>
        <begin position="28"/>
        <end position="294"/>
    </location>
</feature>
<reference evidence="2 3" key="1">
    <citation type="submission" date="2018-08" db="EMBL/GenBank/DDBJ databases">
        <title>Jishengella sp. nov., isolated from a root of Azadirachta indica A. Juss. var. siamensis Valenton.</title>
        <authorList>
            <person name="Kuncharoen N."/>
            <person name="Tanasupawat S."/>
            <person name="Kudo T."/>
            <person name="Ohkuma M."/>
        </authorList>
    </citation>
    <scope>NUCLEOTIDE SEQUENCE [LARGE SCALE GENOMIC DNA]</scope>
    <source>
        <strain evidence="2 3">AZ1-13</strain>
    </source>
</reference>
<organism evidence="2 3">
    <name type="scientific">Micromonospora radicis</name>
    <dbReference type="NCBI Taxonomy" id="1894971"/>
    <lineage>
        <taxon>Bacteria</taxon>
        <taxon>Bacillati</taxon>
        <taxon>Actinomycetota</taxon>
        <taxon>Actinomycetes</taxon>
        <taxon>Micromonosporales</taxon>
        <taxon>Micromonosporaceae</taxon>
        <taxon>Micromonospora</taxon>
    </lineage>
</organism>
<keyword evidence="3" id="KW-1185">Reference proteome</keyword>
<gene>
    <name evidence="2" type="ORF">D2L64_23035</name>
</gene>
<evidence type="ECO:0000313" key="2">
    <source>
        <dbReference type="EMBL" id="RIV34378.1"/>
    </source>
</evidence>
<protein>
    <submittedName>
        <fullName evidence="2">Topoisomerase II</fullName>
    </submittedName>
</protein>
<dbReference type="Pfam" id="PF19348">
    <property type="entry name" value="DUF5926"/>
    <property type="match status" value="1"/>
</dbReference>
<dbReference type="EMBL" id="QXEC01000029">
    <property type="protein sequence ID" value="RIV34378.1"/>
    <property type="molecule type" value="Genomic_DNA"/>
</dbReference>
<evidence type="ECO:0000313" key="3">
    <source>
        <dbReference type="Proteomes" id="UP000283832"/>
    </source>
</evidence>
<name>A0A418MPA3_9ACTN</name>
<dbReference type="GO" id="GO:0016853">
    <property type="term" value="F:isomerase activity"/>
    <property type="evidence" value="ECO:0007669"/>
    <property type="project" value="UniProtKB-KW"/>
</dbReference>
<keyword evidence="2" id="KW-0413">Isomerase</keyword>
<sequence>MSKRRKNQRAAEPNGKRERVRDVFVPRPFEGLADEPEWIALRELVPAASAPLRLAPALVEEYGDRPITLATVLPMAAPAMSRQDGHVLVGLQRHQQSGDVSRDLADSLLCALRTEPGAPVAVPPLPGPGPRLQDILVDDRLEITLHEGFEFWLVPEAVGDPTVQASLERANAAIYPTVRLTAARAAYWCRVPEKAHVRWVLPQDEEAALDALARLGAAGSLTLGEGTRFAGMFRAHGRLVPVWDLPEDAPADDWEDPVAGFAKRYAEALTETGPLDAAARRSRQGLLGRQLTLR</sequence>